<dbReference type="AlphaFoldDB" id="A0A2U1ZYH5"/>
<feature type="region of interest" description="Disordered" evidence="1">
    <location>
        <begin position="902"/>
        <end position="929"/>
    </location>
</feature>
<name>A0A2U1ZYH5_9MICO</name>
<feature type="domain" description="DUF7507" evidence="3">
    <location>
        <begin position="815"/>
        <end position="918"/>
    </location>
</feature>
<dbReference type="PANTHER" id="PTHR34819:SF3">
    <property type="entry name" value="CELL SURFACE PROTEIN"/>
    <property type="match status" value="1"/>
</dbReference>
<feature type="domain" description="DUF7507" evidence="3">
    <location>
        <begin position="581"/>
        <end position="686"/>
    </location>
</feature>
<evidence type="ECO:0000256" key="1">
    <source>
        <dbReference type="SAM" id="MobiDB-lite"/>
    </source>
</evidence>
<accession>A0A2U1ZYH5</accession>
<evidence type="ECO:0000313" key="5">
    <source>
        <dbReference type="EMBL" id="PWD52031.1"/>
    </source>
</evidence>
<keyword evidence="2" id="KW-0812">Transmembrane</keyword>
<dbReference type="SUPFAM" id="SSF50969">
    <property type="entry name" value="YVTN repeat-like/Quinoprotein amine dehydrogenase"/>
    <property type="match status" value="1"/>
</dbReference>
<feature type="domain" description="DUF7507" evidence="3">
    <location>
        <begin position="464"/>
        <end position="569"/>
    </location>
</feature>
<keyword evidence="2" id="KW-1133">Transmembrane helix</keyword>
<evidence type="ECO:0000259" key="4">
    <source>
        <dbReference type="Pfam" id="PF25549"/>
    </source>
</evidence>
<dbReference type="InterPro" id="IPR011044">
    <property type="entry name" value="Quino_amine_DH_bsu"/>
</dbReference>
<proteinExistence type="predicted"/>
<dbReference type="Pfam" id="PF25549">
    <property type="entry name" value="DUF7927"/>
    <property type="match status" value="1"/>
</dbReference>
<dbReference type="Proteomes" id="UP000245166">
    <property type="component" value="Unassembled WGS sequence"/>
</dbReference>
<keyword evidence="2" id="KW-0472">Membrane</keyword>
<dbReference type="GO" id="GO:0005975">
    <property type="term" value="P:carbohydrate metabolic process"/>
    <property type="evidence" value="ECO:0007669"/>
    <property type="project" value="UniProtKB-ARBA"/>
</dbReference>
<feature type="transmembrane region" description="Helical" evidence="2">
    <location>
        <begin position="942"/>
        <end position="962"/>
    </location>
</feature>
<dbReference type="EMBL" id="PYHR01000002">
    <property type="protein sequence ID" value="PWD52031.1"/>
    <property type="molecule type" value="Genomic_DNA"/>
</dbReference>
<dbReference type="PANTHER" id="PTHR34819">
    <property type="entry name" value="LARGE CYSTEINE-RICH PERIPLASMIC PROTEIN OMCB"/>
    <property type="match status" value="1"/>
</dbReference>
<dbReference type="NCBIfam" id="TIGR01451">
    <property type="entry name" value="B_ant_repeat"/>
    <property type="match status" value="3"/>
</dbReference>
<gene>
    <name evidence="5" type="ORF">C8046_16660</name>
</gene>
<dbReference type="InterPro" id="IPR013783">
    <property type="entry name" value="Ig-like_fold"/>
</dbReference>
<dbReference type="InterPro" id="IPR051172">
    <property type="entry name" value="Chlamydia_OmcB"/>
</dbReference>
<feature type="domain" description="DUF7507" evidence="3">
    <location>
        <begin position="700"/>
        <end position="799"/>
    </location>
</feature>
<keyword evidence="6" id="KW-1185">Reference proteome</keyword>
<organism evidence="5 6">
    <name type="scientific">Serinibacter arcticus</name>
    <dbReference type="NCBI Taxonomy" id="1655435"/>
    <lineage>
        <taxon>Bacteria</taxon>
        <taxon>Bacillati</taxon>
        <taxon>Actinomycetota</taxon>
        <taxon>Actinomycetes</taxon>
        <taxon>Micrococcales</taxon>
        <taxon>Beutenbergiaceae</taxon>
        <taxon>Serinibacter</taxon>
    </lineage>
</organism>
<dbReference type="InterPro" id="IPR057687">
    <property type="entry name" value="DUF7927"/>
</dbReference>
<feature type="region of interest" description="Disordered" evidence="1">
    <location>
        <begin position="546"/>
        <end position="571"/>
    </location>
</feature>
<feature type="compositionally biased region" description="Low complexity" evidence="1">
    <location>
        <begin position="664"/>
        <end position="679"/>
    </location>
</feature>
<feature type="region of interest" description="Disordered" evidence="1">
    <location>
        <begin position="664"/>
        <end position="691"/>
    </location>
</feature>
<feature type="compositionally biased region" description="Low complexity" evidence="1">
    <location>
        <begin position="549"/>
        <end position="561"/>
    </location>
</feature>
<dbReference type="Gene3D" id="2.60.40.10">
    <property type="entry name" value="Immunoglobulins"/>
    <property type="match status" value="4"/>
</dbReference>
<evidence type="ECO:0000256" key="2">
    <source>
        <dbReference type="SAM" id="Phobius"/>
    </source>
</evidence>
<reference evidence="5 6" key="1">
    <citation type="submission" date="2018-03" db="EMBL/GenBank/DDBJ databases">
        <title>Genome assembly of novel Miniimonas species PCH200.</title>
        <authorList>
            <person name="Thakur V."/>
            <person name="Kumar V."/>
            <person name="Singh D."/>
        </authorList>
    </citation>
    <scope>NUCLEOTIDE SEQUENCE [LARGE SCALE GENOMIC DNA]</scope>
    <source>
        <strain evidence="5 6">PCH200</strain>
    </source>
</reference>
<dbReference type="Pfam" id="PF24346">
    <property type="entry name" value="DUF7507"/>
    <property type="match status" value="4"/>
</dbReference>
<protein>
    <submittedName>
        <fullName evidence="5">Uncharacterized protein</fullName>
    </submittedName>
</protein>
<dbReference type="InterPro" id="IPR055354">
    <property type="entry name" value="DUF7507"/>
</dbReference>
<evidence type="ECO:0000259" key="3">
    <source>
        <dbReference type="Pfam" id="PF24346"/>
    </source>
</evidence>
<comment type="caution">
    <text evidence="5">The sequence shown here is derived from an EMBL/GenBank/DDBJ whole genome shotgun (WGS) entry which is preliminary data.</text>
</comment>
<feature type="transmembrane region" description="Helical" evidence="2">
    <location>
        <begin position="65"/>
        <end position="84"/>
    </location>
</feature>
<feature type="compositionally biased region" description="Low complexity" evidence="1">
    <location>
        <begin position="907"/>
        <end position="926"/>
    </location>
</feature>
<evidence type="ECO:0000313" key="6">
    <source>
        <dbReference type="Proteomes" id="UP000245166"/>
    </source>
</evidence>
<sequence length="972" mass="97544">MCALVYEPVRWAARGGVGLAPLRQPGARRSLHGTLIANRGVSMLSSQNPSVELGRGPGRLTRRTSILAIFALVASMFAAMNVLLPVPSANAAPICEPGDIYVNTGGATPVINRYSPTGELLNSAPTEAAYTDIAFSADGLVMYGILDDGASVFTFDPETGAELGSVAVVGLPTAGYFINALSALPDGDLLVGAAPSGTETSQRIYRINPITGVATQFGASFPEGFGSAGDFLSLPDGDLLAIGLGQFGSSLFRIAPDFTVTNVGTVPVSFGAAQSGGNVYLAGAEGTLYEINDVPTAASTAPVAVTALAVTGLEFFGATSQQDSGLCSELNITKTSTPPSGTLLELGQTVTYSITLSNINGTAPAAVDQTDDLTAVLDDAEITSAPVVSAGSPLTIAPVTDGSFRITGLIPAGGESTITYAVTVNDPATGDGVLTNYVIPTGTTPPASCETGDTTCTSHPVADPSLTVVKSVDPADQLSYGVGQEVTYSFVVTNTGNVTLTDVVVNETAFDGTGELGPLTPASVATLAPAESTTFTATYTLTQADVDRGSTTNTATATGTPPVGPPVEAPPSTVEIPSLPSPALTVVKSVDPADEASYVVGQEVTYSFVVTNTGNVTLADVVVNETAFDGTGELGPLTPASVATLAPAASTTFTATYTLTQADVDRGSTTNTATATGTPPVGPPTEAPPSTVEIPSLPDPALTVVKSSDTEVITAAGQEVTYSFVVTNTGNVTITDAAPVELDFSGTGVLGALTPATATLVAGQSATFTAIYTVTQADVDAGELTNTATATGTPPPGTELPPVPPSEVTIPGTPSPALAVVKSSDTEKVTRAGQVVTYSFVVTNTGNVTLNGVTPVETQFSGTGELGALTPAAVTLSPGESQTFSATYTVTREDLRSLELSNTAIATGTPPEGGTVTSPPSSTKSPIVPAAASSLPETGATVAGAIGAAALLLASGVALTAAHRKRSRTTAV</sequence>
<feature type="domain" description="DUF7927" evidence="4">
    <location>
        <begin position="330"/>
        <end position="461"/>
    </location>
</feature>
<dbReference type="InterPro" id="IPR047589">
    <property type="entry name" value="DUF11_rpt"/>
</dbReference>